<dbReference type="SUPFAM" id="SSF56672">
    <property type="entry name" value="DNA/RNA polymerases"/>
    <property type="match status" value="1"/>
</dbReference>
<organism evidence="2 3">
    <name type="scientific">Strongyloides papillosus</name>
    <name type="common">Intestinal threadworm</name>
    <dbReference type="NCBI Taxonomy" id="174720"/>
    <lineage>
        <taxon>Eukaryota</taxon>
        <taxon>Metazoa</taxon>
        <taxon>Ecdysozoa</taxon>
        <taxon>Nematoda</taxon>
        <taxon>Chromadorea</taxon>
        <taxon>Rhabditida</taxon>
        <taxon>Tylenchina</taxon>
        <taxon>Panagrolaimomorpha</taxon>
        <taxon>Strongyloidoidea</taxon>
        <taxon>Strongyloididae</taxon>
        <taxon>Strongyloides</taxon>
    </lineage>
</organism>
<name>A0A0N5BF08_STREA</name>
<feature type="domain" description="Reverse transcriptase" evidence="1">
    <location>
        <begin position="343"/>
        <end position="572"/>
    </location>
</feature>
<evidence type="ECO:0000313" key="3">
    <source>
        <dbReference type="WBParaSite" id="SPAL_0000457800.1"/>
    </source>
</evidence>
<dbReference type="Pfam" id="PF00078">
    <property type="entry name" value="RVT_1"/>
    <property type="match status" value="1"/>
</dbReference>
<dbReference type="InterPro" id="IPR000477">
    <property type="entry name" value="RT_dom"/>
</dbReference>
<dbReference type="PANTHER" id="PTHR35450:SF2">
    <property type="entry name" value="REVERSE TRANSCRIPTASE DOMAIN-CONTAINING PROTEIN"/>
    <property type="match status" value="1"/>
</dbReference>
<reference evidence="3" key="1">
    <citation type="submission" date="2017-02" db="UniProtKB">
        <authorList>
            <consortium name="WormBaseParasite"/>
        </authorList>
    </citation>
    <scope>IDENTIFICATION</scope>
</reference>
<dbReference type="PANTHER" id="PTHR35450">
    <property type="entry name" value="REVERSE TRANSCRIPTASE DOMAIN-CONTAINING PROTEIN"/>
    <property type="match status" value="1"/>
</dbReference>
<dbReference type="PROSITE" id="PS50878">
    <property type="entry name" value="RT_POL"/>
    <property type="match status" value="1"/>
</dbReference>
<dbReference type="WBParaSite" id="SPAL_0000457800.1">
    <property type="protein sequence ID" value="SPAL_0000457800.1"/>
    <property type="gene ID" value="SPAL_0000457800"/>
</dbReference>
<sequence length="572" mass="66872">MMTKLRETKEEKGGKCEVKVKKNEEKFNFDNYEEIKMEREVKSKKEEERPIVDEFNDEELLKVEKLFLKFVNTINYQRKKGKSTRMQKFNVSKDSFQIFLVDSILNKHILLTESKVKDDIKRRSIIKTLICAAGLTLRKLVCGKLGNNKYNSKINQLRKKERKMMNCIEDLKYLIETNKCRHNIGRRLRKAKVTPTEMIEDYYNKLRYIRNEITACLEEHKKAILRSKFELTPSIKIISNIQNLNEEEELPKEEEFVKYYKELFTSKDVDGKETPHLDNWLKEFSKTLNVDWTISDNEILEALKYCGNFKAPGPDMVMNVCYKWFKSAQNYLIRWIKSTWYGEYRINKKDASAVTYMIWKGNDKPKNDVKSFRPISCLNCDFKLLNKLIANKVYESVEKILPMNQMAVIKGKHGTCEALLLDKSLAQSMKFRRRKDVKEIWCSWIDFSQCYDSISHKCLKKMIQSIKAPPTIHKVILDGIDSWNISICSGKSVSKAKIPVKSGILQGEVASPLYFVLLTGGISYALNKEEQVPIETVTPSNTLKINHISFMDDYQLYATSQKKVEKLTVKLK</sequence>
<accession>A0A0N5BF08</accession>
<protein>
    <submittedName>
        <fullName evidence="3">Reverse transcriptase domain-containing protein</fullName>
    </submittedName>
</protein>
<evidence type="ECO:0000259" key="1">
    <source>
        <dbReference type="PROSITE" id="PS50878"/>
    </source>
</evidence>
<evidence type="ECO:0000313" key="2">
    <source>
        <dbReference type="Proteomes" id="UP000046392"/>
    </source>
</evidence>
<keyword evidence="2" id="KW-1185">Reference proteome</keyword>
<proteinExistence type="predicted"/>
<dbReference type="AlphaFoldDB" id="A0A0N5BF08"/>
<dbReference type="Proteomes" id="UP000046392">
    <property type="component" value="Unplaced"/>
</dbReference>
<dbReference type="InterPro" id="IPR043502">
    <property type="entry name" value="DNA/RNA_pol_sf"/>
</dbReference>